<name>A0AA36N4X9_9DINO</name>
<proteinExistence type="predicted"/>
<sequence>MADAVVAEAAVASAATSVASAGAVGGEEQDKLHGWHLHKKEAEFIGEINDMYKHLGIVPMPPEIAPFKVEQSHGWMGNYFRAAFPVTHSDIHIPDPHSIGFIGKEANSLSVTLRNFKLTEIHEDTPHDRHAAAALVVNEFHHFVRKLAGQMNPTSDVINDVGARINLIECFITRCNIGMHKYRPFLALMVKIKEELGQIVSLWPAFRAQQKLQEQIRAVKLHVDAALLRLLGYSFYVLKCEAGDFSFDPQDWHPEIKDTESVHDKLMHWLMLQENVYNAVTNHSIDREKWTKRLMDTGHEGDILHQMSDTWTDPSSMSEPVLQIGDMRGDESGLPSNVFAFETDMSPEQRRSAIELWLTLVREAVGFAIGAQMMDHAYTLSCLGGELLIAKQTSKDLALSTLKFVRNRLAEVQTTMLALDKIMLPVLAKGKMKNSENYVWNNVTFTNWSKNYEYAKTHCAPGILTHANEARSTICSLETEIQDLDIAQVEKKIGDVGKSLISLCKNSCKLFNEHDGIPDVQELEVPQLLPDVPQSLKALETKIDSETRCIESGIKVSTSFGSAANTHAFSNLTAPNSGSSLSSVGYLSSGRSWTAMFAPAVAKTEFAKFIMKVTLERPGEYEDDENEVQVVEFWKRMGFEDVAEVVQLRSGGEPVLGVSCMGLEALCGLKHYAQVVRQLPVSDPKAQRATLSGELKLSKERSGALKKLLADLEEDLGQRIPPGHSQILLRDLALELDMGEKNQVLQAVSMGFPSKKGGIVTMVRLQITLEVTGKCCVNSRLHWDADLAVLVLPSLKEVVARVFEMSRGVPGAKMQTAQTQAELTGELFQLISSGTEIFQRRFSPERYPEVQQWLRKGYSVTAVEAKPLNSDSCTIC</sequence>
<reference evidence="1" key="1">
    <citation type="submission" date="2023-08" db="EMBL/GenBank/DDBJ databases">
        <authorList>
            <person name="Chen Y."/>
            <person name="Shah S."/>
            <person name="Dougan E. K."/>
            <person name="Thang M."/>
            <person name="Chan C."/>
        </authorList>
    </citation>
    <scope>NUCLEOTIDE SEQUENCE</scope>
</reference>
<protein>
    <submittedName>
        <fullName evidence="1">Uncharacterized protein</fullName>
    </submittedName>
</protein>
<dbReference type="AlphaFoldDB" id="A0AA36N4X9"/>
<dbReference type="Proteomes" id="UP001178507">
    <property type="component" value="Unassembled WGS sequence"/>
</dbReference>
<accession>A0AA36N4X9</accession>
<evidence type="ECO:0000313" key="1">
    <source>
        <dbReference type="EMBL" id="CAJ1389647.1"/>
    </source>
</evidence>
<gene>
    <name evidence="1" type="ORF">EVOR1521_LOCUS15222</name>
</gene>
<comment type="caution">
    <text evidence="1">The sequence shown here is derived from an EMBL/GenBank/DDBJ whole genome shotgun (WGS) entry which is preliminary data.</text>
</comment>
<keyword evidence="2" id="KW-1185">Reference proteome</keyword>
<organism evidence="1 2">
    <name type="scientific">Effrenium voratum</name>
    <dbReference type="NCBI Taxonomy" id="2562239"/>
    <lineage>
        <taxon>Eukaryota</taxon>
        <taxon>Sar</taxon>
        <taxon>Alveolata</taxon>
        <taxon>Dinophyceae</taxon>
        <taxon>Suessiales</taxon>
        <taxon>Symbiodiniaceae</taxon>
        <taxon>Effrenium</taxon>
    </lineage>
</organism>
<evidence type="ECO:0000313" key="2">
    <source>
        <dbReference type="Proteomes" id="UP001178507"/>
    </source>
</evidence>
<dbReference type="EMBL" id="CAUJNA010001913">
    <property type="protein sequence ID" value="CAJ1389647.1"/>
    <property type="molecule type" value="Genomic_DNA"/>
</dbReference>